<dbReference type="RefSeq" id="WP_184813287.1">
    <property type="nucleotide sequence ID" value="NZ_JACHJQ010000005.1"/>
</dbReference>
<evidence type="ECO:0008006" key="4">
    <source>
        <dbReference type="Google" id="ProtNLM"/>
    </source>
</evidence>
<evidence type="ECO:0000313" key="3">
    <source>
        <dbReference type="Proteomes" id="UP000520767"/>
    </source>
</evidence>
<dbReference type="Proteomes" id="UP000520767">
    <property type="component" value="Unassembled WGS sequence"/>
</dbReference>
<feature type="transmembrane region" description="Helical" evidence="1">
    <location>
        <begin position="137"/>
        <end position="156"/>
    </location>
</feature>
<evidence type="ECO:0000313" key="2">
    <source>
        <dbReference type="EMBL" id="MBB4909267.1"/>
    </source>
</evidence>
<keyword evidence="3" id="KW-1185">Reference proteome</keyword>
<organism evidence="2 3">
    <name type="scientific">Actinophytocola algeriensis</name>
    <dbReference type="NCBI Taxonomy" id="1768010"/>
    <lineage>
        <taxon>Bacteria</taxon>
        <taxon>Bacillati</taxon>
        <taxon>Actinomycetota</taxon>
        <taxon>Actinomycetes</taxon>
        <taxon>Pseudonocardiales</taxon>
        <taxon>Pseudonocardiaceae</taxon>
    </lineage>
</organism>
<feature type="transmembrane region" description="Helical" evidence="1">
    <location>
        <begin position="12"/>
        <end position="32"/>
    </location>
</feature>
<sequence>MVWLTWRQHRAQVLVTAGFLVLVGVLLLVHGLGADGLTGDALTARFQSIYTYVSWLPAVPLVAGLFWGAPLLARELERGTHRLAWTQSVTRRRWLATKLGLLGLAVTVAGLLLGVMVSAWLTAFDGVRSADRFSDPVMFGATGVAGGVWWLFAFAIGTAAGGLTRRTLPAFAVTIAVFLTAMFAMFAVFQVRDLYAEPERMLAEGPPADAFVTDSAFVSPAGVEVSGDVPECATAGRDTYLDCVDEAGYRSVLYYQPADRYWRFQWTEAGLLAVVSVLLAGPVAYRVARRPV</sequence>
<evidence type="ECO:0000256" key="1">
    <source>
        <dbReference type="SAM" id="Phobius"/>
    </source>
</evidence>
<feature type="transmembrane region" description="Helical" evidence="1">
    <location>
        <begin position="269"/>
        <end position="288"/>
    </location>
</feature>
<feature type="transmembrane region" description="Helical" evidence="1">
    <location>
        <begin position="52"/>
        <end position="73"/>
    </location>
</feature>
<keyword evidence="1" id="KW-1133">Transmembrane helix</keyword>
<protein>
    <recommendedName>
        <fullName evidence="4">ABC-2 family transporter</fullName>
    </recommendedName>
</protein>
<feature type="transmembrane region" description="Helical" evidence="1">
    <location>
        <begin position="168"/>
        <end position="191"/>
    </location>
</feature>
<name>A0A7W7VGB8_9PSEU</name>
<accession>A0A7W7VGB8</accession>
<proteinExistence type="predicted"/>
<gene>
    <name evidence="2" type="ORF">FHR82_005520</name>
</gene>
<keyword evidence="1" id="KW-0812">Transmembrane</keyword>
<dbReference type="EMBL" id="JACHJQ010000005">
    <property type="protein sequence ID" value="MBB4909267.1"/>
    <property type="molecule type" value="Genomic_DNA"/>
</dbReference>
<keyword evidence="1" id="KW-0472">Membrane</keyword>
<reference evidence="2 3" key="1">
    <citation type="submission" date="2020-08" db="EMBL/GenBank/DDBJ databases">
        <title>Genomic Encyclopedia of Type Strains, Phase III (KMG-III): the genomes of soil and plant-associated and newly described type strains.</title>
        <authorList>
            <person name="Whitman W."/>
        </authorList>
    </citation>
    <scope>NUCLEOTIDE SEQUENCE [LARGE SCALE GENOMIC DNA]</scope>
    <source>
        <strain evidence="2 3">CECT 8960</strain>
    </source>
</reference>
<feature type="transmembrane region" description="Helical" evidence="1">
    <location>
        <begin position="94"/>
        <end position="117"/>
    </location>
</feature>
<comment type="caution">
    <text evidence="2">The sequence shown here is derived from an EMBL/GenBank/DDBJ whole genome shotgun (WGS) entry which is preliminary data.</text>
</comment>
<dbReference type="AlphaFoldDB" id="A0A7W7VGB8"/>